<evidence type="ECO:0000256" key="2">
    <source>
        <dbReference type="SAM" id="Phobius"/>
    </source>
</evidence>
<feature type="coiled-coil region" evidence="1">
    <location>
        <begin position="724"/>
        <end position="772"/>
    </location>
</feature>
<protein>
    <submittedName>
        <fullName evidence="3">Uncharacterized protein</fullName>
    </submittedName>
</protein>
<keyword evidence="4" id="KW-1185">Reference proteome</keyword>
<organism evidence="3 4">
    <name type="scientific">Rudanella paleaurantiibacter</name>
    <dbReference type="NCBI Taxonomy" id="2614655"/>
    <lineage>
        <taxon>Bacteria</taxon>
        <taxon>Pseudomonadati</taxon>
        <taxon>Bacteroidota</taxon>
        <taxon>Cytophagia</taxon>
        <taxon>Cytophagales</taxon>
        <taxon>Cytophagaceae</taxon>
        <taxon>Rudanella</taxon>
    </lineage>
</organism>
<accession>A0A7J5U0C2</accession>
<gene>
    <name evidence="3" type="ORF">F5984_09745</name>
</gene>
<keyword evidence="1" id="KW-0175">Coiled coil</keyword>
<dbReference type="RefSeq" id="WP_152124073.1">
    <property type="nucleotide sequence ID" value="NZ_WELI01000003.1"/>
</dbReference>
<comment type="caution">
    <text evidence="3">The sequence shown here is derived from an EMBL/GenBank/DDBJ whole genome shotgun (WGS) entry which is preliminary data.</text>
</comment>
<feature type="coiled-coil region" evidence="1">
    <location>
        <begin position="9"/>
        <end position="141"/>
    </location>
</feature>
<dbReference type="Proteomes" id="UP000488299">
    <property type="component" value="Unassembled WGS sequence"/>
</dbReference>
<evidence type="ECO:0000256" key="1">
    <source>
        <dbReference type="SAM" id="Coils"/>
    </source>
</evidence>
<keyword evidence="2" id="KW-0472">Membrane</keyword>
<feature type="coiled-coil region" evidence="1">
    <location>
        <begin position="826"/>
        <end position="853"/>
    </location>
</feature>
<dbReference type="AlphaFoldDB" id="A0A7J5U0C2"/>
<evidence type="ECO:0000313" key="4">
    <source>
        <dbReference type="Proteomes" id="UP000488299"/>
    </source>
</evidence>
<name>A0A7J5U0C2_9BACT</name>
<reference evidence="3 4" key="1">
    <citation type="submission" date="2019-10" db="EMBL/GenBank/DDBJ databases">
        <title>Rudanella paleaurantiibacter sp. nov., isolated from sludge.</title>
        <authorList>
            <person name="Xu S.Q."/>
        </authorList>
    </citation>
    <scope>NUCLEOTIDE SEQUENCE [LARGE SCALE GENOMIC DNA]</scope>
    <source>
        <strain evidence="3 4">HX-22-17</strain>
    </source>
</reference>
<sequence>MEENDDSLIFEVKLEENNLEERVKVLKQQIEALKQQKKNLDTLNKSGVVTGKAYADQLEEIEKRTKSAKTELQGHTRTLDLQQKAQKSAAGSITQLRANLSLLTAQYAELSAEERDATDAGAEMQKQLTEQIAKLKALEKAYGDSRRNVGNYTDGMREAARSHSPFISTLLDVKDTLTQTVEGLRASREGLREQIAGLKGTAAGFEGAKKSSIAFGLSLNALGIGLLITALAGLVSFFTKTEKGALMLKQVISGLSAAFDVFVRALAPIGELLTDLFTGNITSIKDFTTRLGGARKELSGVGSAMLSAAKAAAIYEKRIKELEKAQRAQMVASAEANREAEFALKRAEDTTLGIATRREALQRAFKIQSNAVKADIDLLRAKANVEREAIIGTLRVTEAERERLRKKSNADFSREIETLGVAEDQRQRFRDAAVQAIEKETELRLKSMDLVKEDNALRQEGADKSKEQAENQLATAVQIAQLRLERAQMLGEETLKLEEALILKQGQQEAFGLKKSSDLRKAIEAKTNAEILKLRLDYAVDMQQQELELKAAEVAASLTLARRGSKEELELIVQSLRIQGQQREVEARKQYRKDAEYEQARAAIVLQTQRQIDDARAAFARGEIERVAELGQLRIQTEIDLNKTSIDNDRILAERRIDLEEKTQLELLEIAEISEEERLVRMNAIQAKALAERREVYKQLREDERTQTQALLDIRLASVKKGTVEELKLKKEQLALQMKAELDNLKLTEEQKEAIKAKYREQEEEAVDAFNESVAANTIESAARATQVATTLIEASIARRTAVLDKQQKAALQSAGLNADLRAKVEETFQKRREKLEKDAAKKRQRIASIENVINTAKAVTVAITGAPPPFSAILAAIAGAQGLAQQVLIDSQQFARGGVYLSDGRGGYVRGPGTATSDSINSRLSNGESVNNAESTKMFYPLYSLLNQLGGGKAYPNTPAYNPSTFLAPAPAPSANPEQLAALVEQGVARALERMPNPVVTVDDINKGQKKVTAIRDSNDV</sequence>
<evidence type="ECO:0000313" key="3">
    <source>
        <dbReference type="EMBL" id="KAB7731087.1"/>
    </source>
</evidence>
<proteinExistence type="predicted"/>
<keyword evidence="2" id="KW-1133">Transmembrane helix</keyword>
<feature type="transmembrane region" description="Helical" evidence="2">
    <location>
        <begin position="219"/>
        <end position="239"/>
    </location>
</feature>
<keyword evidence="2" id="KW-0812">Transmembrane</keyword>
<dbReference type="EMBL" id="WELI01000003">
    <property type="protein sequence ID" value="KAB7731087.1"/>
    <property type="molecule type" value="Genomic_DNA"/>
</dbReference>